<name>A0A926JNE3_9FLAO</name>
<organism evidence="1 2">
    <name type="scientific">Sinomicrobium weinanense</name>
    <dbReference type="NCBI Taxonomy" id="2842200"/>
    <lineage>
        <taxon>Bacteria</taxon>
        <taxon>Pseudomonadati</taxon>
        <taxon>Bacteroidota</taxon>
        <taxon>Flavobacteriia</taxon>
        <taxon>Flavobacteriales</taxon>
        <taxon>Flavobacteriaceae</taxon>
        <taxon>Sinomicrobium</taxon>
    </lineage>
</organism>
<protein>
    <recommendedName>
        <fullName evidence="3">Lipoprotein</fullName>
    </recommendedName>
</protein>
<dbReference type="RefSeq" id="WP_187963644.1">
    <property type="nucleotide sequence ID" value="NZ_JACVDC010000001.1"/>
</dbReference>
<accession>A0A926JNE3</accession>
<dbReference type="PROSITE" id="PS51257">
    <property type="entry name" value="PROKAR_LIPOPROTEIN"/>
    <property type="match status" value="1"/>
</dbReference>
<evidence type="ECO:0000313" key="2">
    <source>
        <dbReference type="Proteomes" id="UP000653730"/>
    </source>
</evidence>
<gene>
    <name evidence="1" type="ORF">IBL28_00820</name>
</gene>
<reference evidence="1 2" key="1">
    <citation type="submission" date="2020-09" db="EMBL/GenBank/DDBJ databases">
        <title>Sinomicrobium weinanense sp. nov., a halophilic bacteria isolated from saline-alkali soil.</title>
        <authorList>
            <person name="Wu P."/>
            <person name="Ren H."/>
            <person name="Mei Y."/>
            <person name="Liang Y."/>
            <person name="Chen Z."/>
        </authorList>
    </citation>
    <scope>NUCLEOTIDE SEQUENCE [LARGE SCALE GENOMIC DNA]</scope>
    <source>
        <strain evidence="1 2">FJxs</strain>
    </source>
</reference>
<dbReference type="EMBL" id="JACVDC010000001">
    <property type="protein sequence ID" value="MBC9794492.1"/>
    <property type="molecule type" value="Genomic_DNA"/>
</dbReference>
<evidence type="ECO:0000313" key="1">
    <source>
        <dbReference type="EMBL" id="MBC9794492.1"/>
    </source>
</evidence>
<keyword evidence="2" id="KW-1185">Reference proteome</keyword>
<comment type="caution">
    <text evidence="1">The sequence shown here is derived from an EMBL/GenBank/DDBJ whole genome shotgun (WGS) entry which is preliminary data.</text>
</comment>
<dbReference type="Proteomes" id="UP000653730">
    <property type="component" value="Unassembled WGS sequence"/>
</dbReference>
<dbReference type="AlphaFoldDB" id="A0A926JNE3"/>
<proteinExistence type="predicted"/>
<sequence>MKGIKLFLGCILIMGVAASCSTEDDYFEDDISLDELLISYESWYVDHRMTEGRLAVPFLEDAFTVSFWDGVFYVNYDNTRNGMGIDVGYYTAYDTFVVIDHDTDGVWEFDVIQHGNNEIELYDRTSGTSYFLVGR</sequence>
<evidence type="ECO:0008006" key="3">
    <source>
        <dbReference type="Google" id="ProtNLM"/>
    </source>
</evidence>